<accession>A0AAC9QSF6</accession>
<dbReference type="InterPro" id="IPR051928">
    <property type="entry name" value="NorD/CobT"/>
</dbReference>
<protein>
    <recommendedName>
        <fullName evidence="5">Cobalamin biosynthesis protein CobT VWA domain-containing protein</fullName>
    </recommendedName>
</protein>
<dbReference type="Proteomes" id="UP001215087">
    <property type="component" value="Unassembled WGS sequence"/>
</dbReference>
<reference evidence="1" key="1">
    <citation type="journal article" date="2015" name="Genome Announc.">
        <title>Draft Genome Sequence of Chemolithoautotrophic Acetogenic Butanol-Producing Eubacterium limosum ATCC 8486.</title>
        <authorList>
            <person name="Song Y."/>
            <person name="Cho B.K."/>
        </authorList>
    </citation>
    <scope>NUCLEOTIDE SEQUENCE</scope>
    <source>
        <strain evidence="1">ATCC 8486</strain>
    </source>
</reference>
<gene>
    <name evidence="1" type="ORF">B2M23_04355</name>
    <name evidence="2" type="ORF">PTZ04_16555</name>
</gene>
<evidence type="ECO:0000313" key="3">
    <source>
        <dbReference type="Proteomes" id="UP000192391"/>
    </source>
</evidence>
<proteinExistence type="predicted"/>
<reference evidence="1" key="3">
    <citation type="submission" date="2017-02" db="EMBL/GenBank/DDBJ databases">
        <title>Integrative analysis reveals regulation of autotrophic growth of syngas fermenting bacteria at the translational level.</title>
        <authorList>
            <person name="Song Y."/>
            <person name="Shin J."/>
            <person name="Jeong Y."/>
            <person name="Jin S."/>
            <person name="Kim D.R."/>
            <person name="Kim S.C."/>
            <person name="Cho S."/>
            <person name="Cho B.-K."/>
        </authorList>
    </citation>
    <scope>NUCLEOTIDE SEQUENCE</scope>
    <source>
        <strain evidence="1">ATCC 8486</strain>
    </source>
</reference>
<keyword evidence="4" id="KW-1185">Reference proteome</keyword>
<dbReference type="SUPFAM" id="SSF53300">
    <property type="entry name" value="vWA-like"/>
    <property type="match status" value="1"/>
</dbReference>
<dbReference type="PANTHER" id="PTHR41248">
    <property type="entry name" value="NORD PROTEIN"/>
    <property type="match status" value="1"/>
</dbReference>
<dbReference type="PANTHER" id="PTHR41248:SF1">
    <property type="entry name" value="NORD PROTEIN"/>
    <property type="match status" value="1"/>
</dbReference>
<dbReference type="RefSeq" id="WP_013378598.1">
    <property type="nucleotide sequence ID" value="NZ_CP019962.1"/>
</dbReference>
<dbReference type="Proteomes" id="UP000192391">
    <property type="component" value="Chromosome"/>
</dbReference>
<dbReference type="InterPro" id="IPR036465">
    <property type="entry name" value="vWFA_dom_sf"/>
</dbReference>
<dbReference type="EMBL" id="JAQSVD010000010">
    <property type="protein sequence ID" value="MDE1471871.1"/>
    <property type="molecule type" value="Genomic_DNA"/>
</dbReference>
<dbReference type="Gene3D" id="3.40.50.410">
    <property type="entry name" value="von Willebrand factor, type A domain"/>
    <property type="match status" value="1"/>
</dbReference>
<evidence type="ECO:0000313" key="1">
    <source>
        <dbReference type="EMBL" id="ARD64817.1"/>
    </source>
</evidence>
<sequence>MNENIHWEYDDCEFDNRVSNLMWTICGDYTAQMGPKEKASLSKNIALYYGIMAGGRRKFIDWLKVNGYVKGRIRQNFNLEKLQTLIFLAVNPMVIRQISKERPGVADIQKEACSEIVTLLKNPKSQQFLDLVEFAIFEALAEISSKAEKNVLAMSQKILEISRSDTTEEFINGVDNLYIEWQNVKEVEPIQYLLDENSKKEVINTEEFINKSVDDLLQIKELREVEREEDNREEEEWEIGKTEVVLVNQNDVDNMQKQVAHFCGSPYLEIYQTKKLQNTLCKGAHRDCCLHFTDGVLRSKCDSDFKKKYALRDQHRNINVYQENLRIYTRTIKRLRDALLRTLTMERSKYPVLSDWGSINARTVWRVGKTPTSRLFEHFESNDKGGFVVDLLLDSSMSQKGREPLVAIQAYIIAMALLESGIPCRVTGFNCFMNFTVMKRFRDYSDSIKTTENIFEYYCEGSNRDGLAIRSICDGLYRRSEENKILIILSDGKPNDVHMESTDRTNPFRGILAYNGGLGVADTAKEVRVARQRGISVLGVFTGDERDLEAEKHIYGKDFVFSRNINHFADIVTTYLKRVITN</sequence>
<name>A0AAC9QSF6_EUBLI</name>
<dbReference type="GeneID" id="68361716"/>
<evidence type="ECO:0000313" key="2">
    <source>
        <dbReference type="EMBL" id="MDE1471871.1"/>
    </source>
</evidence>
<dbReference type="KEGG" id="elim:B2M23_04355"/>
<reference evidence="2 4" key="4">
    <citation type="submission" date="2023-02" db="EMBL/GenBank/DDBJ databases">
        <title>Comparative genome analysis of Eubacterium limosum species.</title>
        <authorList>
            <person name="Bak J.E."/>
        </authorList>
    </citation>
    <scope>NUCLEOTIDE SEQUENCE [LARGE SCALE GENOMIC DNA]</scope>
    <source>
        <strain evidence="2 4">KGMB01548</strain>
    </source>
</reference>
<dbReference type="AlphaFoldDB" id="A0AAC9QSF6"/>
<evidence type="ECO:0008006" key="5">
    <source>
        <dbReference type="Google" id="ProtNLM"/>
    </source>
</evidence>
<dbReference type="EMBL" id="CP019962">
    <property type="protein sequence ID" value="ARD64817.1"/>
    <property type="molecule type" value="Genomic_DNA"/>
</dbReference>
<reference evidence="3" key="2">
    <citation type="journal article" date="2017" name="Sci. Rep.">
        <title>Determination of the Genome and Primary Transcriptome of Syngas Fermenting Eubacterium limosum ATCC 8486.</title>
        <authorList>
            <person name="Song Y."/>
            <person name="Shin J."/>
            <person name="Jeong Y."/>
            <person name="Jin S."/>
            <person name="Lee J.K."/>
            <person name="Kim D.R."/>
            <person name="Kim S.C."/>
            <person name="Cho S."/>
            <person name="Cho B.K."/>
        </authorList>
    </citation>
    <scope>NUCLEOTIDE SEQUENCE [LARGE SCALE GENOMIC DNA]</scope>
    <source>
        <strain evidence="3">ATCC 8486</strain>
    </source>
</reference>
<organism evidence="1 3">
    <name type="scientific">Eubacterium limosum</name>
    <dbReference type="NCBI Taxonomy" id="1736"/>
    <lineage>
        <taxon>Bacteria</taxon>
        <taxon>Bacillati</taxon>
        <taxon>Bacillota</taxon>
        <taxon>Clostridia</taxon>
        <taxon>Eubacteriales</taxon>
        <taxon>Eubacteriaceae</taxon>
        <taxon>Eubacterium</taxon>
    </lineage>
</organism>
<evidence type="ECO:0000313" key="4">
    <source>
        <dbReference type="Proteomes" id="UP001215087"/>
    </source>
</evidence>